<dbReference type="InterPro" id="IPR045584">
    <property type="entry name" value="Pilin-like"/>
</dbReference>
<keyword evidence="1" id="KW-0472">Membrane</keyword>
<dbReference type="STRING" id="1802055.A3A74_03675"/>
<dbReference type="AlphaFoldDB" id="A0A1F7I713"/>
<feature type="transmembrane region" description="Helical" evidence="1">
    <location>
        <begin position="12"/>
        <end position="33"/>
    </location>
</feature>
<proteinExistence type="predicted"/>
<comment type="caution">
    <text evidence="2">The sequence shown here is derived from an EMBL/GenBank/DDBJ whole genome shotgun (WGS) entry which is preliminary data.</text>
</comment>
<protein>
    <recommendedName>
        <fullName evidence="4">General secretion pathway GspH domain-containing protein</fullName>
    </recommendedName>
</protein>
<name>A0A1F7I713_9BACT</name>
<evidence type="ECO:0000313" key="3">
    <source>
        <dbReference type="Proteomes" id="UP000179270"/>
    </source>
</evidence>
<dbReference type="EMBL" id="MGAF01000056">
    <property type="protein sequence ID" value="OGK39168.1"/>
    <property type="molecule type" value="Genomic_DNA"/>
</dbReference>
<evidence type="ECO:0000256" key="1">
    <source>
        <dbReference type="SAM" id="Phobius"/>
    </source>
</evidence>
<keyword evidence="1" id="KW-1133">Transmembrane helix</keyword>
<evidence type="ECO:0008006" key="4">
    <source>
        <dbReference type="Google" id="ProtNLM"/>
    </source>
</evidence>
<dbReference type="SUPFAM" id="SSF54523">
    <property type="entry name" value="Pili subunits"/>
    <property type="match status" value="1"/>
</dbReference>
<dbReference type="Proteomes" id="UP000179270">
    <property type="component" value="Unassembled WGS sequence"/>
</dbReference>
<keyword evidence="1" id="KW-0812">Transmembrane</keyword>
<sequence length="162" mass="18061">MKKNLRSGFSLPELMIVLTIMGILFSLTTINLLNAYGSNTLNTTLSTEQADLKQQQLKAMVGDTEGQSSPDSYGIYFETGRYILFKGMAYSASDPLNFSIDLNRDLQFSSIQLPNSQIVFTKNSGEVSNYNANFDNVTLKNINTNQTKTIRINQYGAVIDVY</sequence>
<reference evidence="2 3" key="1">
    <citation type="journal article" date="2016" name="Nat. Commun.">
        <title>Thousands of microbial genomes shed light on interconnected biogeochemical processes in an aquifer system.</title>
        <authorList>
            <person name="Anantharaman K."/>
            <person name="Brown C.T."/>
            <person name="Hug L.A."/>
            <person name="Sharon I."/>
            <person name="Castelle C.J."/>
            <person name="Probst A.J."/>
            <person name="Thomas B.C."/>
            <person name="Singh A."/>
            <person name="Wilkins M.J."/>
            <person name="Karaoz U."/>
            <person name="Brodie E.L."/>
            <person name="Williams K.H."/>
            <person name="Hubbard S.S."/>
            <person name="Banfield J.F."/>
        </authorList>
    </citation>
    <scope>NUCLEOTIDE SEQUENCE [LARGE SCALE GENOMIC DNA]</scope>
</reference>
<accession>A0A1F7I713</accession>
<dbReference type="InterPro" id="IPR012902">
    <property type="entry name" value="N_methyl_site"/>
</dbReference>
<evidence type="ECO:0000313" key="2">
    <source>
        <dbReference type="EMBL" id="OGK39168.1"/>
    </source>
</evidence>
<gene>
    <name evidence="2" type="ORF">A3A74_03675</name>
</gene>
<dbReference type="Pfam" id="PF07963">
    <property type="entry name" value="N_methyl"/>
    <property type="match status" value="1"/>
</dbReference>
<organism evidence="2 3">
    <name type="scientific">Candidatus Roizmanbacteria bacterium RIFCSPLOWO2_01_FULL_35_13</name>
    <dbReference type="NCBI Taxonomy" id="1802055"/>
    <lineage>
        <taxon>Bacteria</taxon>
        <taxon>Candidatus Roizmaniibacteriota</taxon>
    </lineage>
</organism>
<dbReference type="NCBIfam" id="TIGR02532">
    <property type="entry name" value="IV_pilin_GFxxxE"/>
    <property type="match status" value="1"/>
</dbReference>
<dbReference type="PROSITE" id="PS00409">
    <property type="entry name" value="PROKAR_NTER_METHYL"/>
    <property type="match status" value="1"/>
</dbReference>